<gene>
    <name evidence="1" type="ORF">SAMN04489745_3627</name>
</gene>
<reference evidence="1 2" key="1">
    <citation type="submission" date="2016-10" db="EMBL/GenBank/DDBJ databases">
        <authorList>
            <person name="de Groot N.N."/>
        </authorList>
    </citation>
    <scope>NUCLEOTIDE SEQUENCE [LARGE SCALE GENOMIC DNA]</scope>
    <source>
        <strain evidence="1 2">DSM 10495</strain>
    </source>
</reference>
<dbReference type="InterPro" id="IPR007713">
    <property type="entry name" value="TMP_rpt"/>
</dbReference>
<proteinExistence type="predicted"/>
<keyword evidence="2" id="KW-1185">Reference proteome</keyword>
<dbReference type="STRING" id="156980.SAMN04489745_3627"/>
<accession>A0A1H4X2F0</accession>
<evidence type="ECO:0000313" key="2">
    <source>
        <dbReference type="Proteomes" id="UP000182652"/>
    </source>
</evidence>
<organism evidence="1 2">
    <name type="scientific">Arthrobacter woluwensis</name>
    <dbReference type="NCBI Taxonomy" id="156980"/>
    <lineage>
        <taxon>Bacteria</taxon>
        <taxon>Bacillati</taxon>
        <taxon>Actinomycetota</taxon>
        <taxon>Actinomycetes</taxon>
        <taxon>Micrococcales</taxon>
        <taxon>Micrococcaceae</taxon>
        <taxon>Arthrobacter</taxon>
    </lineage>
</organism>
<name>A0A1H4X2F0_9MICC</name>
<evidence type="ECO:0000313" key="1">
    <source>
        <dbReference type="EMBL" id="SEC98914.1"/>
    </source>
</evidence>
<dbReference type="Pfam" id="PF05017">
    <property type="entry name" value="TMP"/>
    <property type="match status" value="2"/>
</dbReference>
<dbReference type="RefSeq" id="WP_139244807.1">
    <property type="nucleotide sequence ID" value="NZ_FNSN01000008.1"/>
</dbReference>
<sequence>MAFTDRVAVVFSLERIKSFFTGLWSNITGAISSGINNVVSFSVTSLARSSARSPV</sequence>
<dbReference type="EMBL" id="FNSN01000008">
    <property type="protein sequence ID" value="SEC98914.1"/>
    <property type="molecule type" value="Genomic_DNA"/>
</dbReference>
<protein>
    <submittedName>
        <fullName evidence="1">TMP repeat-containing protein</fullName>
    </submittedName>
</protein>
<dbReference type="AlphaFoldDB" id="A0A1H4X2F0"/>
<dbReference type="Proteomes" id="UP000182652">
    <property type="component" value="Unassembled WGS sequence"/>
</dbReference>